<dbReference type="InterPro" id="IPR035977">
    <property type="entry name" value="Ribosomal_bL36_sp"/>
</dbReference>
<proteinExistence type="inferred from homology"/>
<evidence type="ECO:0000256" key="3">
    <source>
        <dbReference type="ARBA" id="ARBA00023274"/>
    </source>
</evidence>
<keyword evidence="3 4" id="KW-0687">Ribonucleoprotein</keyword>
<dbReference type="GO" id="GO:0006412">
    <property type="term" value="P:translation"/>
    <property type="evidence" value="ECO:0007669"/>
    <property type="project" value="InterPro"/>
</dbReference>
<dbReference type="AlphaFoldDB" id="A0A3S8PZD0"/>
<dbReference type="GO" id="GO:0003735">
    <property type="term" value="F:structural constituent of ribosome"/>
    <property type="evidence" value="ECO:0007669"/>
    <property type="project" value="InterPro"/>
</dbReference>
<comment type="similarity">
    <text evidence="1 4">Belongs to the bacterial ribosomal protein bL36 family.</text>
</comment>
<dbReference type="GO" id="GO:0005737">
    <property type="term" value="C:cytoplasm"/>
    <property type="evidence" value="ECO:0007669"/>
    <property type="project" value="UniProtKB-ARBA"/>
</dbReference>
<evidence type="ECO:0000313" key="5">
    <source>
        <dbReference type="EMBL" id="AZJ16608.1"/>
    </source>
</evidence>
<dbReference type="PROSITE" id="PS00828">
    <property type="entry name" value="RIBOSOMAL_L36"/>
    <property type="match status" value="1"/>
</dbReference>
<dbReference type="SUPFAM" id="SSF57840">
    <property type="entry name" value="Ribosomal protein L36"/>
    <property type="match status" value="1"/>
</dbReference>
<dbReference type="EMBL" id="MK036331">
    <property type="protein sequence ID" value="AZJ16608.1"/>
    <property type="molecule type" value="Genomic_DNA"/>
</dbReference>
<dbReference type="PANTHER" id="PTHR42888">
    <property type="entry name" value="50S RIBOSOMAL PROTEIN L36, CHLOROPLASTIC"/>
    <property type="match status" value="1"/>
</dbReference>
<reference evidence="5" key="1">
    <citation type="journal article" date="2018" name="J. ISSAAS">
        <title>Rhopalocnemis phalloides has one of the most reduced and mutated plastid genomes known.</title>
        <authorList>
            <person name="Schelkunov M.I."/>
            <person name="Nuraliev M.S."/>
            <person name="Logacheva M.D."/>
        </authorList>
    </citation>
    <scope>NUCLEOTIDE SEQUENCE</scope>
</reference>
<geneLocation type="plastid" evidence="5"/>
<dbReference type="InterPro" id="IPR000473">
    <property type="entry name" value="Ribosomal_bL36"/>
</dbReference>
<dbReference type="NCBIfam" id="TIGR01022">
    <property type="entry name" value="rpmJ_bact"/>
    <property type="match status" value="1"/>
</dbReference>
<sequence length="41" mass="5001">MKIKTSLNKICKKCKFINRKKKLFIICINLKHKQKQKQKVK</sequence>
<protein>
    <recommendedName>
        <fullName evidence="4">Ribosomal protein</fullName>
    </recommendedName>
</protein>
<accession>A0A3S8PZD0</accession>
<dbReference type="PANTHER" id="PTHR42888:SF1">
    <property type="entry name" value="LARGE RIBOSOMAL SUBUNIT PROTEIN BL36C"/>
    <property type="match status" value="1"/>
</dbReference>
<keyword evidence="2 4" id="KW-0689">Ribosomal protein</keyword>
<dbReference type="Pfam" id="PF00444">
    <property type="entry name" value="Ribosomal_L36"/>
    <property type="match status" value="1"/>
</dbReference>
<name>A0A3S8PZD0_9MAGN</name>
<keyword evidence="5" id="KW-0934">Plastid</keyword>
<gene>
    <name evidence="5" type="primary">rpl36</name>
</gene>
<dbReference type="GO" id="GO:1990904">
    <property type="term" value="C:ribonucleoprotein complex"/>
    <property type="evidence" value="ECO:0007669"/>
    <property type="project" value="UniProtKB-KW"/>
</dbReference>
<evidence type="ECO:0000256" key="1">
    <source>
        <dbReference type="ARBA" id="ARBA00007645"/>
    </source>
</evidence>
<dbReference type="GO" id="GO:0005840">
    <property type="term" value="C:ribosome"/>
    <property type="evidence" value="ECO:0007669"/>
    <property type="project" value="UniProtKB-KW"/>
</dbReference>
<evidence type="ECO:0000256" key="4">
    <source>
        <dbReference type="RuleBase" id="RU000570"/>
    </source>
</evidence>
<evidence type="ECO:0000256" key="2">
    <source>
        <dbReference type="ARBA" id="ARBA00022980"/>
    </source>
</evidence>
<organism evidence="5">
    <name type="scientific">Rhopalocnemis phalloides</name>
    <dbReference type="NCBI Taxonomy" id="1128106"/>
    <lineage>
        <taxon>Eukaryota</taxon>
        <taxon>Viridiplantae</taxon>
        <taxon>Streptophyta</taxon>
        <taxon>Embryophyta</taxon>
        <taxon>Tracheophyta</taxon>
        <taxon>Spermatophyta</taxon>
        <taxon>Magnoliopsida</taxon>
        <taxon>eudicotyledons</taxon>
        <taxon>Gunneridae</taxon>
        <taxon>Pentapetalae</taxon>
        <taxon>Santalales</taxon>
        <taxon>Balanophoraceae</taxon>
        <taxon>Rhopalocnemis</taxon>
    </lineage>
</organism>